<dbReference type="PROSITE" id="PS01186">
    <property type="entry name" value="EGF_2"/>
    <property type="match status" value="2"/>
</dbReference>
<feature type="signal peptide" evidence="4">
    <location>
        <begin position="1"/>
        <end position="21"/>
    </location>
</feature>
<organism evidence="6 7">
    <name type="scientific">Naegleria lovaniensis</name>
    <name type="common">Amoeba</name>
    <dbReference type="NCBI Taxonomy" id="51637"/>
    <lineage>
        <taxon>Eukaryota</taxon>
        <taxon>Discoba</taxon>
        <taxon>Heterolobosea</taxon>
        <taxon>Tetramitia</taxon>
        <taxon>Eutetramitia</taxon>
        <taxon>Vahlkampfiidae</taxon>
        <taxon>Naegleria</taxon>
    </lineage>
</organism>
<feature type="domain" description="EGF-like" evidence="5">
    <location>
        <begin position="733"/>
        <end position="770"/>
    </location>
</feature>
<feature type="disulfide bond" evidence="2">
    <location>
        <begin position="741"/>
        <end position="758"/>
    </location>
</feature>
<gene>
    <name evidence="6" type="ORF">C9374_012612</name>
</gene>
<feature type="disulfide bond" evidence="2">
    <location>
        <begin position="879"/>
        <end position="888"/>
    </location>
</feature>
<sequence length="2087" mass="227730">MNPTRAVSTILISLLITLVLATHFVSSLTVPCSDMTFIHGACTSQSSLQVNSKFVVSSSNQSQIVSATTDYQSMTYVVANAFDQYGSFSFNGLKKGVLSKVNSAGNVVWSKNLNDCGHRGSVYSIGLLSSNAAPVIGGSVEYINEDAQLRCVLGGALVELWNDTTTPREVSYIATLDKDGNLKRLYSLDQFKGSKLAQNALVIDDQDHITVGHSLVLDGALSEENPTTLTVDGKNILLTHNFNALVSKISNDTNPPKLLWSTKVCEHSEGSSCTIVSMHSSSSIDHMIVVILSVSGTVTIGGNTQVTSEGSRPNLFIVVLSKYGVVRYVRNMLKSTSYVSTEPLRMEVSSGHAAGQVVLATTCDTDCYLNGQRIANGISMSYLDVFAINVKWTKTLITFEYGSIGRASSLSMDVSRNIYLTIEMKGSFKIVDSASRTKTFHGAANTILLCKISSTDGTIYWVQDVSLGPSAWNVLVRPTTFNIQDSSQIAPSNVPIVFNEIVNSNQASFSFKSYASCSGLVREVSRLGPFGGSGGTTLTITNKVKYITFQGYGVDSVEFGFFDGSSSIRVGNSVSYPSQTITFDPDEIILQLVIETYNHGLFGELTTLGYMKIVTDKQTFEHGRSKDYKRMVTTNIPSSENVIGWIVRHGTYIDAIGYITGDVRDGLPRYCDCNSGFTGAICSVPTCYGRSKSDTNACNGIGQCVGPNQCSCPNYVSADFHNCQSYAFCNNHSSLNAANVCNGHGICRVVSPNSPDQCNCNIGYFGENCQYSFCFGIMSNDSTVCSGHGKCIGPDTCKCDDNTVYTGKQCSIPVCYGIDALKSAVCSSRGTCEKPNSCKCNDNYFGSRCENFNCFDVFKNDSTVCSGNGTCMSYNNCTCNKGYSGAMCDDWTCFGIPKNQSNLVCSGNGICSSYDQCTCKPKTTGKDCSNCTSFATGPYCDKCIDKHYGEDCSNTILGNLNMIQKGNTLQFKMSSQTMTPSKSGSIACDKVMSSNTLKFFDIVQCSFTRDSSYTYLEQFNSTVVNNTGYNYTITLSGDLNATFIPNTVMEINVLCLYDHVMMMNSIPIYISMPVSDKLLPYTEPTLSWKIPNGQGDLLNKCFESVLIVSPSQYEERPSFKSLVWQVITPGASSLVKTLFQNARDKTMVTIPYEMTVNRLLQLSVTLTTAFGKTKVFNISLNENPYETFESGATFQVTLEAVDKEYLYIPFSQFSKNPNCFQSQPPSGLRLSSSTEPSLLAFPFGTSLQVSASSYTRTLTGRTRLDYSSYSSSLYILIDLTLKIREPSIVLASNLVSSLTSSIQVTCLDYYNANPKHVVHVTCLDCSNKMRISQQLPKNSKTSSYGLISLSQLGTLVGSHLLSIKCSYSTFDESYFTGVVTPVVFVPSEGMISTNDNCQIISAGFKNQLSKIPYTEDELTYNLEVVMSSQNCKLSSLTVTKTQPSSDSILLAQDLILPYLFNYIPIRIKSNSIQLSNSRTGSFALGPENVFEIISSASGTTSSSKKVSLQTEPKPMDSASFSCKVSTYYPELGQSVTLSCSMASATLFTGSSFAVFIGSYQVTPSFNSFPISFTVLSAGNVYLQISSPHGSVNMHNLGSLFYVYYSMSFSRYQQQAVNTLSRYKNQISSPWAAKEFMRENSIVSAFVINLKYSSGSDLGPLVSTSLEIMSTALKLIFDEMFNQPGIISVQNFNYHLQQVYVLTQRREFMLPNGVIAVRDVLKSLFSFMQTSPKSCIHILTPKNIKMLGTIVKRFSNILEGTEESHSLTKSFLELVLSRSSMEVLTTSEMWDGNLSGVGQTPLAYGSVVRSDALDQFVLRSQRTNSELVRFSSENFKSLDLLLEKSMVLHYQVMNISNQVLPEEKEKNGFVAQVSLSDVTSTSSSAPMTSDGPVVFISIPITSTNYSTLRNEKVIECSVVFTNTMLEGKLSSSWGSGNSVCKFEGVSQVTLAEMGNVSMANCSCNLNKLNNAAATRSNSMTLIKDGLFSILSISQSTDSSNNVGVGVYIYDSNAVALALGLTFGLFLPLILCGIGIAAVVTVIFVLYKKRMFTFANIKKKEETSQKEQHVATAEVVLPQTELEEKNTNV</sequence>
<dbReference type="SUPFAM" id="SSF51101">
    <property type="entry name" value="Mannose-binding lectins"/>
    <property type="match status" value="1"/>
</dbReference>
<keyword evidence="4" id="KW-0732">Signal</keyword>
<feature type="domain" description="EGF-like" evidence="5">
    <location>
        <begin position="856"/>
        <end position="889"/>
    </location>
</feature>
<dbReference type="EMBL" id="PYSW02000005">
    <property type="protein sequence ID" value="KAG2392360.1"/>
    <property type="molecule type" value="Genomic_DNA"/>
</dbReference>
<keyword evidence="3" id="KW-0812">Transmembrane</keyword>
<dbReference type="RefSeq" id="XP_044554254.1">
    <property type="nucleotide sequence ID" value="XM_044688398.1"/>
</dbReference>
<dbReference type="Gene3D" id="2.10.25.10">
    <property type="entry name" value="Laminin"/>
    <property type="match status" value="3"/>
</dbReference>
<proteinExistence type="predicted"/>
<dbReference type="PROSITE" id="PS00022">
    <property type="entry name" value="EGF_1"/>
    <property type="match status" value="4"/>
</dbReference>
<dbReference type="InterPro" id="IPR001229">
    <property type="entry name" value="Jacalin-like_lectin_dom"/>
</dbReference>
<dbReference type="PANTHER" id="PTHR24033">
    <property type="entry name" value="EGF-LIKE DOMAIN-CONTAINING PROTEIN"/>
    <property type="match status" value="1"/>
</dbReference>
<name>A0AA88GWR3_NAELO</name>
<evidence type="ECO:0000256" key="2">
    <source>
        <dbReference type="PROSITE-ProRule" id="PRU00076"/>
    </source>
</evidence>
<comment type="caution">
    <text evidence="6">The sequence shown here is derived from an EMBL/GenBank/DDBJ whole genome shotgun (WGS) entry which is preliminary data.</text>
</comment>
<evidence type="ECO:0000313" key="6">
    <source>
        <dbReference type="EMBL" id="KAG2392360.1"/>
    </source>
</evidence>
<dbReference type="SMART" id="SM00181">
    <property type="entry name" value="EGF"/>
    <property type="match status" value="5"/>
</dbReference>
<dbReference type="Proteomes" id="UP000816034">
    <property type="component" value="Unassembled WGS sequence"/>
</dbReference>
<dbReference type="CDD" id="cd00055">
    <property type="entry name" value="EGF_Lam"/>
    <property type="match status" value="1"/>
</dbReference>
<feature type="disulfide bond" evidence="2">
    <location>
        <begin position="760"/>
        <end position="769"/>
    </location>
</feature>
<comment type="caution">
    <text evidence="2">Lacks conserved residue(s) required for the propagation of feature annotation.</text>
</comment>
<keyword evidence="7" id="KW-1185">Reference proteome</keyword>
<evidence type="ECO:0000256" key="4">
    <source>
        <dbReference type="SAM" id="SignalP"/>
    </source>
</evidence>
<keyword evidence="1 2" id="KW-1015">Disulfide bond</keyword>
<dbReference type="Pfam" id="PF07974">
    <property type="entry name" value="EGF_2"/>
    <property type="match status" value="1"/>
</dbReference>
<keyword evidence="3" id="KW-1133">Transmembrane helix</keyword>
<evidence type="ECO:0000259" key="5">
    <source>
        <dbReference type="PROSITE" id="PS50026"/>
    </source>
</evidence>
<keyword evidence="3" id="KW-0472">Membrane</keyword>
<accession>A0AA88GWR3</accession>
<dbReference type="Gene3D" id="2.100.10.30">
    <property type="entry name" value="Jacalin-like lectin domain"/>
    <property type="match status" value="1"/>
</dbReference>
<dbReference type="InterPro" id="IPR013111">
    <property type="entry name" value="EGF_extracell"/>
</dbReference>
<dbReference type="InterPro" id="IPR036404">
    <property type="entry name" value="Jacalin-like_lectin_dom_sf"/>
</dbReference>
<dbReference type="PROSITE" id="PS50026">
    <property type="entry name" value="EGF_3"/>
    <property type="match status" value="2"/>
</dbReference>
<dbReference type="Pfam" id="PF01419">
    <property type="entry name" value="Jacalin"/>
    <property type="match status" value="1"/>
</dbReference>
<keyword evidence="2" id="KW-0245">EGF-like domain</keyword>
<feature type="chain" id="PRO_5041743257" description="EGF-like domain-containing protein" evidence="4">
    <location>
        <begin position="22"/>
        <end position="2087"/>
    </location>
</feature>
<feature type="transmembrane region" description="Helical" evidence="3">
    <location>
        <begin position="2012"/>
        <end position="2045"/>
    </location>
</feature>
<evidence type="ECO:0000313" key="7">
    <source>
        <dbReference type="Proteomes" id="UP000816034"/>
    </source>
</evidence>
<dbReference type="GeneID" id="68105066"/>
<evidence type="ECO:0000256" key="3">
    <source>
        <dbReference type="SAM" id="Phobius"/>
    </source>
</evidence>
<dbReference type="PANTHER" id="PTHR24033:SF151">
    <property type="entry name" value="NOTCH 2"/>
    <property type="match status" value="1"/>
</dbReference>
<dbReference type="InterPro" id="IPR000742">
    <property type="entry name" value="EGF"/>
</dbReference>
<evidence type="ECO:0000256" key="1">
    <source>
        <dbReference type="ARBA" id="ARBA00023157"/>
    </source>
</evidence>
<dbReference type="InterPro" id="IPR002049">
    <property type="entry name" value="LE_dom"/>
</dbReference>
<reference evidence="6 7" key="1">
    <citation type="journal article" date="2018" name="BMC Genomics">
        <title>The genome of Naegleria lovaniensis, the basis for a comparative approach to unravel pathogenicity factors of the human pathogenic amoeba N. fowleri.</title>
        <authorList>
            <person name="Liechti N."/>
            <person name="Schurch N."/>
            <person name="Bruggmann R."/>
            <person name="Wittwer M."/>
        </authorList>
    </citation>
    <scope>NUCLEOTIDE SEQUENCE [LARGE SCALE GENOMIC DNA]</scope>
    <source>
        <strain evidence="6 7">ATCC 30569</strain>
    </source>
</reference>
<dbReference type="InterPro" id="IPR051830">
    <property type="entry name" value="NOTCH_homolog"/>
</dbReference>
<protein>
    <recommendedName>
        <fullName evidence="5">EGF-like domain-containing protein</fullName>
    </recommendedName>
</protein>